<dbReference type="NCBIfam" id="TIGR00644">
    <property type="entry name" value="recJ"/>
    <property type="match status" value="1"/>
</dbReference>
<dbReference type="Pfam" id="PF02272">
    <property type="entry name" value="DHHA1"/>
    <property type="match status" value="1"/>
</dbReference>
<evidence type="ECO:0000256" key="9">
    <source>
        <dbReference type="SAM" id="MobiDB-lite"/>
    </source>
</evidence>
<keyword evidence="8" id="KW-0175">Coiled coil</keyword>
<dbReference type="Pfam" id="PF01368">
    <property type="entry name" value="DHH"/>
    <property type="match status" value="1"/>
</dbReference>
<name>A0ABS2EZE1_9ACTN</name>
<dbReference type="InterPro" id="IPR027417">
    <property type="entry name" value="P-loop_NTPase"/>
</dbReference>
<evidence type="ECO:0000256" key="3">
    <source>
        <dbReference type="ARBA" id="ARBA00022722"/>
    </source>
</evidence>
<dbReference type="InterPro" id="IPR051673">
    <property type="entry name" value="SSDNA_exonuclease_RecJ"/>
</dbReference>
<dbReference type="PROSITE" id="PS51192">
    <property type="entry name" value="HELICASE_ATP_BIND_1"/>
    <property type="match status" value="1"/>
</dbReference>
<dbReference type="InterPro" id="IPR003156">
    <property type="entry name" value="DHHA1_dom"/>
</dbReference>
<evidence type="ECO:0000256" key="7">
    <source>
        <dbReference type="ARBA" id="ARBA00022840"/>
    </source>
</evidence>
<feature type="domain" description="Helicase C-terminal" evidence="11">
    <location>
        <begin position="860"/>
        <end position="1010"/>
    </location>
</feature>
<dbReference type="PANTHER" id="PTHR30255">
    <property type="entry name" value="SINGLE-STRANDED-DNA-SPECIFIC EXONUCLEASE RECJ"/>
    <property type="match status" value="1"/>
</dbReference>
<dbReference type="Pfam" id="PF00271">
    <property type="entry name" value="Helicase_C"/>
    <property type="match status" value="1"/>
</dbReference>
<protein>
    <recommendedName>
        <fullName evidence="2">Single-stranded-DNA-specific exonuclease RecJ</fullName>
    </recommendedName>
</protein>
<evidence type="ECO:0000256" key="2">
    <source>
        <dbReference type="ARBA" id="ARBA00019841"/>
    </source>
</evidence>
<evidence type="ECO:0000259" key="11">
    <source>
        <dbReference type="PROSITE" id="PS51194"/>
    </source>
</evidence>
<evidence type="ECO:0000256" key="5">
    <source>
        <dbReference type="ARBA" id="ARBA00022801"/>
    </source>
</evidence>
<dbReference type="InterPro" id="IPR011545">
    <property type="entry name" value="DEAD/DEAH_box_helicase_dom"/>
</dbReference>
<dbReference type="SUPFAM" id="SSF52540">
    <property type="entry name" value="P-loop containing nucleoside triphosphate hydrolases"/>
    <property type="match status" value="1"/>
</dbReference>
<dbReference type="SUPFAM" id="SSF64182">
    <property type="entry name" value="DHH phosphoesterases"/>
    <property type="match status" value="1"/>
</dbReference>
<dbReference type="Pfam" id="PF00270">
    <property type="entry name" value="DEAD"/>
    <property type="match status" value="1"/>
</dbReference>
<dbReference type="Proteomes" id="UP000712527">
    <property type="component" value="Unassembled WGS sequence"/>
</dbReference>
<dbReference type="SMART" id="SM00490">
    <property type="entry name" value="HELICc"/>
    <property type="match status" value="1"/>
</dbReference>
<proteinExistence type="inferred from homology"/>
<comment type="caution">
    <text evidence="12">The sequence shown here is derived from an EMBL/GenBank/DDBJ whole genome shotgun (WGS) entry which is preliminary data.</text>
</comment>
<accession>A0ABS2EZE1</accession>
<keyword evidence="4" id="KW-0547">Nucleotide-binding</keyword>
<dbReference type="EMBL" id="JACSNQ010000001">
    <property type="protein sequence ID" value="MBM6773955.1"/>
    <property type="molecule type" value="Genomic_DNA"/>
</dbReference>
<dbReference type="InterPro" id="IPR001667">
    <property type="entry name" value="DDH_dom"/>
</dbReference>
<dbReference type="Pfam" id="PF17768">
    <property type="entry name" value="RecJ_OB"/>
    <property type="match status" value="1"/>
</dbReference>
<feature type="compositionally biased region" description="Low complexity" evidence="9">
    <location>
        <begin position="611"/>
        <end position="627"/>
    </location>
</feature>
<dbReference type="Gene3D" id="3.10.310.30">
    <property type="match status" value="1"/>
</dbReference>
<dbReference type="Gene3D" id="3.40.50.300">
    <property type="entry name" value="P-loop containing nucleotide triphosphate hydrolases"/>
    <property type="match status" value="2"/>
</dbReference>
<dbReference type="InterPro" id="IPR001650">
    <property type="entry name" value="Helicase_C-like"/>
</dbReference>
<keyword evidence="13" id="KW-1185">Reference proteome</keyword>
<keyword evidence="5" id="KW-0378">Hydrolase</keyword>
<feature type="domain" description="Helicase ATP-binding" evidence="10">
    <location>
        <begin position="664"/>
        <end position="839"/>
    </location>
</feature>
<dbReference type="InterPro" id="IPR014001">
    <property type="entry name" value="Helicase_ATP-bd"/>
</dbReference>
<evidence type="ECO:0000256" key="6">
    <source>
        <dbReference type="ARBA" id="ARBA00022839"/>
    </source>
</evidence>
<keyword evidence="6 12" id="KW-0269">Exonuclease</keyword>
<feature type="coiled-coil region" evidence="8">
    <location>
        <begin position="315"/>
        <end position="347"/>
    </location>
</feature>
<dbReference type="PANTHER" id="PTHR30255:SF2">
    <property type="entry name" value="SINGLE-STRANDED-DNA-SPECIFIC EXONUCLEASE RECJ"/>
    <property type="match status" value="1"/>
</dbReference>
<sequence>MAGLRESRRWSVLPASPAAERALADALGVPPLVARVLVARGHADPDDARAFLAPSLERDWADPLCIPGMAEAVARVEAALDAHETIAVFGDFDVDGMTSTCLLTLALRRLGATVHPFIPRRFGEGYGLSREALDRVRAACAPDLVVTVDNGIAAAHEVSWLVGQGVDVVVTDHHEPADLVPAGVPVTDPKLSADCPSRELAGAGVALKLVCELGRRRGAPDLWRDYVDVAALGTLSDMMLLEGENRALVAEGVARMRVRTRPGLVALAATAGVDLAAVTPDGLPFSLIPRLNAAGRMGSTDVALKLLLTDDPAEAAELAGQLEAVNAERRETEAALAEAALEQAERTYDGGRAVVVAGEGWHEGVKGIVASRLVNRYHVPAIVFSVKDGVARGSGRSVGSVDLFHAVEQCSDVLLRFGGHAGAVGVTCEADRVDEFRARLAAALAELPAEQFEDTGEVAAVVRLGELTVDSIEALERLQPFGQGNKRPLLAVTGVTMRNRALVGADASHMRFVATDGASSVPAIMFRAPEPERAVAWDGAVDVVFEAINETWQGRTKPKLMVKDVILRDAAPAGPDCLADELMAAADKADAASADGEGALRPGAPAGEKNPAAAVPTPTAAAPADAARSRRAGLAALPADELTDALRRQMIGEHALLPAQAAALERLAAGRSCLAVMATGRGKSLVFHLHAAREAIARGRASVFVYPLRALVADQAFHLREALAPLGVVVEVLTGETPGPERARIFSALASGAADVVLTTPEFLAIHRARFAESGRVGFLVIDEAHHAGEAGPGSRSAYLELPAVLADLGHPVALAVTATADPESARNICRLLGVAAEDVICDDSRRDNLLLDDERNLRDREAALVSIVARGEKCVVYVSSRDQAVTLVRMLRHRVPELAARTAFYHAGLTRAVRGRVERAFRSDELTCIVSTSAFGEGVNLPGIRHVVLYGLPLDQVEFNQMSGRAGRDGAPATIHLLFGSRDVRPSEHILSAAAPPRTDLVALYRTLVSLFRASGPIGLDDEAIAEAARAANPRCALDAREVASGLTVFSELGFLAVTGFGEARRVEMAAAPEHMELTQSACYLEGLSLQEAFARFCGWALDAPAEELLARVNRPIAPDFGIIVR</sequence>
<evidence type="ECO:0000256" key="1">
    <source>
        <dbReference type="ARBA" id="ARBA00005915"/>
    </source>
</evidence>
<dbReference type="SMART" id="SM00487">
    <property type="entry name" value="DEXDc"/>
    <property type="match status" value="1"/>
</dbReference>
<dbReference type="RefSeq" id="WP_204792309.1">
    <property type="nucleotide sequence ID" value="NZ_JACSNQ010000001.1"/>
</dbReference>
<comment type="similarity">
    <text evidence="1">Belongs to the RecJ family.</text>
</comment>
<evidence type="ECO:0000313" key="13">
    <source>
        <dbReference type="Proteomes" id="UP000712527"/>
    </source>
</evidence>
<gene>
    <name evidence="12" type="primary">recJ</name>
    <name evidence="12" type="ORF">H9X80_00030</name>
</gene>
<dbReference type="PROSITE" id="PS51194">
    <property type="entry name" value="HELICASE_CTER"/>
    <property type="match status" value="1"/>
</dbReference>
<organism evidence="12 13">
    <name type="scientific">Olsenella profusa</name>
    <dbReference type="NCBI Taxonomy" id="138595"/>
    <lineage>
        <taxon>Bacteria</taxon>
        <taxon>Bacillati</taxon>
        <taxon>Actinomycetota</taxon>
        <taxon>Coriobacteriia</taxon>
        <taxon>Coriobacteriales</taxon>
        <taxon>Atopobiaceae</taxon>
        <taxon>Olsenella</taxon>
    </lineage>
</organism>
<dbReference type="Gene3D" id="3.90.1640.30">
    <property type="match status" value="1"/>
</dbReference>
<evidence type="ECO:0000256" key="8">
    <source>
        <dbReference type="SAM" id="Coils"/>
    </source>
</evidence>
<keyword evidence="7" id="KW-0067">ATP-binding</keyword>
<evidence type="ECO:0000313" key="12">
    <source>
        <dbReference type="EMBL" id="MBM6773955.1"/>
    </source>
</evidence>
<keyword evidence="3" id="KW-0540">Nuclease</keyword>
<feature type="region of interest" description="Disordered" evidence="9">
    <location>
        <begin position="593"/>
        <end position="627"/>
    </location>
</feature>
<dbReference type="GO" id="GO:0004527">
    <property type="term" value="F:exonuclease activity"/>
    <property type="evidence" value="ECO:0007669"/>
    <property type="project" value="UniProtKB-KW"/>
</dbReference>
<dbReference type="InterPro" id="IPR041122">
    <property type="entry name" value="RecJ_OB"/>
</dbReference>
<dbReference type="InterPro" id="IPR038763">
    <property type="entry name" value="DHH_sf"/>
</dbReference>
<reference evidence="12 13" key="1">
    <citation type="journal article" date="2021" name="Sci. Rep.">
        <title>The distribution of antibiotic resistance genes in chicken gut microbiota commensals.</title>
        <authorList>
            <person name="Juricova H."/>
            <person name="Matiasovicova J."/>
            <person name="Kubasova T."/>
            <person name="Cejkova D."/>
            <person name="Rychlik I."/>
        </authorList>
    </citation>
    <scope>NUCLEOTIDE SEQUENCE [LARGE SCALE GENOMIC DNA]</scope>
    <source>
        <strain evidence="12 13">An794</strain>
    </source>
</reference>
<evidence type="ECO:0000256" key="4">
    <source>
        <dbReference type="ARBA" id="ARBA00022741"/>
    </source>
</evidence>
<evidence type="ECO:0000259" key="10">
    <source>
        <dbReference type="PROSITE" id="PS51192"/>
    </source>
</evidence>
<dbReference type="InterPro" id="IPR004610">
    <property type="entry name" value="RecJ"/>
</dbReference>